<feature type="transmembrane region" description="Helical" evidence="7">
    <location>
        <begin position="26"/>
        <end position="45"/>
    </location>
</feature>
<feature type="transmembrane region" description="Helical" evidence="7">
    <location>
        <begin position="341"/>
        <end position="360"/>
    </location>
</feature>
<evidence type="ECO:0000256" key="1">
    <source>
        <dbReference type="ARBA" id="ARBA00004127"/>
    </source>
</evidence>
<sequence>MEGKTFTEKTEDAAKVPLLPKTSCDVFCFLGFAVTTYVFYTAILISSQDILASTNIATTSIIMCFNTPYFAMTLILPYYIDKLSLMNKAVASALFFGAGVLIITLIPTPALRLLGVVVASFGMGTAEIGFLSATSLHQDFTIHSFTCGTGLGATISTLYMSGMTTIACIKPSIALQILLVLLPIYPLLAWHLKRTSNLPNKELTTSKGTHVEFTPLTEQDSNSEVVDQHLTLKEKFSAVLENLHLAVPLFIGEVSDFLITNAVITTIAFENSPFDPRDHFLYYQLTFWAAEFIGRSYGLVILWFKPSCTVVTNKTWIFSAIITANLLLLTCASWYRFLPNFYVAATLVAITGATQGALYLNTFAVAGKDKRPRHREFSQAFLTSALVGGVVAAALMGFYIEPKLKEHCMQILAPHDTLCFTRLTHGQWNTTLSCIAR</sequence>
<dbReference type="SUPFAM" id="SSF103473">
    <property type="entry name" value="MFS general substrate transporter"/>
    <property type="match status" value="1"/>
</dbReference>
<dbReference type="InterPro" id="IPR003492">
    <property type="entry name" value="Battenin_disease_Cln3"/>
</dbReference>
<dbReference type="GO" id="GO:0051453">
    <property type="term" value="P:regulation of intracellular pH"/>
    <property type="evidence" value="ECO:0007669"/>
    <property type="project" value="TreeGrafter"/>
</dbReference>
<name>A0A913XJN0_EXADI</name>
<dbReference type="GO" id="GO:0012505">
    <property type="term" value="C:endomembrane system"/>
    <property type="evidence" value="ECO:0007669"/>
    <property type="project" value="UniProtKB-SubCell"/>
</dbReference>
<dbReference type="GO" id="GO:0005765">
    <property type="term" value="C:lysosomal membrane"/>
    <property type="evidence" value="ECO:0007669"/>
    <property type="project" value="UniProtKB-SubCell"/>
</dbReference>
<evidence type="ECO:0000256" key="6">
    <source>
        <dbReference type="ARBA" id="ARBA00023136"/>
    </source>
</evidence>
<dbReference type="AlphaFoldDB" id="A0A913XJN0"/>
<feature type="transmembrane region" description="Helical" evidence="7">
    <location>
        <begin position="86"/>
        <end position="106"/>
    </location>
</feature>
<feature type="transmembrane region" description="Helical" evidence="7">
    <location>
        <begin position="380"/>
        <end position="400"/>
    </location>
</feature>
<feature type="transmembrane region" description="Helical" evidence="7">
    <location>
        <begin position="281"/>
        <end position="304"/>
    </location>
</feature>
<dbReference type="EnsemblMetazoa" id="XM_021049720.2">
    <property type="protein sequence ID" value="XP_020905379.1"/>
    <property type="gene ID" value="LOC110243592"/>
</dbReference>
<evidence type="ECO:0000256" key="4">
    <source>
        <dbReference type="ARBA" id="ARBA00022692"/>
    </source>
</evidence>
<comment type="similarity">
    <text evidence="2 7">Belongs to the battenin family.</text>
</comment>
<keyword evidence="6 7" id="KW-0472">Membrane</keyword>
<evidence type="ECO:0000313" key="9">
    <source>
        <dbReference type="Proteomes" id="UP000887567"/>
    </source>
</evidence>
<evidence type="ECO:0000256" key="7">
    <source>
        <dbReference type="RuleBase" id="RU361113"/>
    </source>
</evidence>
<protein>
    <recommendedName>
        <fullName evidence="7">Battenin</fullName>
    </recommendedName>
</protein>
<keyword evidence="7" id="KW-0458">Lysosome</keyword>
<dbReference type="InterPro" id="IPR036259">
    <property type="entry name" value="MFS_trans_sf"/>
</dbReference>
<keyword evidence="3" id="KW-0813">Transport</keyword>
<feature type="transmembrane region" description="Helical" evidence="7">
    <location>
        <begin position="113"/>
        <end position="134"/>
    </location>
</feature>
<organism evidence="8 9">
    <name type="scientific">Exaiptasia diaphana</name>
    <name type="common">Tropical sea anemone</name>
    <name type="synonym">Aiptasia pulchella</name>
    <dbReference type="NCBI Taxonomy" id="2652724"/>
    <lineage>
        <taxon>Eukaryota</taxon>
        <taxon>Metazoa</taxon>
        <taxon>Cnidaria</taxon>
        <taxon>Anthozoa</taxon>
        <taxon>Hexacorallia</taxon>
        <taxon>Actiniaria</taxon>
        <taxon>Aiptasiidae</taxon>
        <taxon>Exaiptasia</taxon>
    </lineage>
</organism>
<feature type="transmembrane region" description="Helical" evidence="7">
    <location>
        <begin position="140"/>
        <end position="161"/>
    </location>
</feature>
<feature type="transmembrane region" description="Helical" evidence="7">
    <location>
        <begin position="173"/>
        <end position="192"/>
    </location>
</feature>
<evidence type="ECO:0000256" key="3">
    <source>
        <dbReference type="ARBA" id="ARBA00022448"/>
    </source>
</evidence>
<dbReference type="FunFam" id="1.20.1250.20:FF:001145">
    <property type="entry name" value="Battenin"/>
    <property type="match status" value="1"/>
</dbReference>
<dbReference type="PANTHER" id="PTHR10981">
    <property type="entry name" value="BATTENIN"/>
    <property type="match status" value="1"/>
</dbReference>
<evidence type="ECO:0000313" key="8">
    <source>
        <dbReference type="EnsemblMetazoa" id="XP_020905379.1"/>
    </source>
</evidence>
<keyword evidence="4 7" id="KW-0812">Transmembrane</keyword>
<dbReference type="PRINTS" id="PR01315">
    <property type="entry name" value="BATTENIN"/>
</dbReference>
<evidence type="ECO:0000256" key="2">
    <source>
        <dbReference type="ARBA" id="ARBA00007467"/>
    </source>
</evidence>
<keyword evidence="5 7" id="KW-1133">Transmembrane helix</keyword>
<dbReference type="Proteomes" id="UP000887567">
    <property type="component" value="Unplaced"/>
</dbReference>
<feature type="transmembrane region" description="Helical" evidence="7">
    <location>
        <begin position="57"/>
        <end position="80"/>
    </location>
</feature>
<dbReference type="OrthoDB" id="5986750at2759"/>
<accession>A0A913XJN0</accession>
<feature type="transmembrane region" description="Helical" evidence="7">
    <location>
        <begin position="316"/>
        <end position="335"/>
    </location>
</feature>
<dbReference type="Pfam" id="PF02487">
    <property type="entry name" value="CLN3"/>
    <property type="match status" value="1"/>
</dbReference>
<evidence type="ECO:0000256" key="5">
    <source>
        <dbReference type="ARBA" id="ARBA00022989"/>
    </source>
</evidence>
<dbReference type="PANTHER" id="PTHR10981:SF0">
    <property type="entry name" value="BATTENIN"/>
    <property type="match status" value="1"/>
</dbReference>
<dbReference type="GeneID" id="110243592"/>
<proteinExistence type="inferred from homology"/>
<comment type="subcellular location">
    <subcellularLocation>
        <location evidence="1">Endomembrane system</location>
        <topology evidence="1">Multi-pass membrane protein</topology>
    </subcellularLocation>
    <subcellularLocation>
        <location evidence="7">Lysosome membrane</location>
        <topology evidence="7">Multi-pass membrane protein</topology>
    </subcellularLocation>
</comment>
<reference evidence="8" key="1">
    <citation type="submission" date="2022-11" db="UniProtKB">
        <authorList>
            <consortium name="EnsemblMetazoa"/>
        </authorList>
    </citation>
    <scope>IDENTIFICATION</scope>
</reference>
<keyword evidence="9" id="KW-1185">Reference proteome</keyword>
<dbReference type="RefSeq" id="XP_020905379.1">
    <property type="nucleotide sequence ID" value="XM_021049720.2"/>
</dbReference>